<dbReference type="Proteomes" id="UP000499080">
    <property type="component" value="Unassembled WGS sequence"/>
</dbReference>
<keyword evidence="1" id="KW-0812">Transmembrane</keyword>
<feature type="transmembrane region" description="Helical" evidence="1">
    <location>
        <begin position="75"/>
        <end position="96"/>
    </location>
</feature>
<evidence type="ECO:0000313" key="2">
    <source>
        <dbReference type="EMBL" id="GBN34985.1"/>
    </source>
</evidence>
<sequence length="103" mass="12081">MAWWNQKPLHNLAETFKQIINDPSMQRKFIHCPTFSELYTQPAASILSLSIHTYQFQLVLIYYPADQIKMMYIQTVWASHLPIHTAPILIGFPHWWMGLVGQP</sequence>
<gene>
    <name evidence="2" type="ORF">AVEN_224836_1</name>
</gene>
<reference evidence="2 3" key="1">
    <citation type="journal article" date="2019" name="Sci. Rep.">
        <title>Orb-weaving spider Araneus ventricosus genome elucidates the spidroin gene catalogue.</title>
        <authorList>
            <person name="Kono N."/>
            <person name="Nakamura H."/>
            <person name="Ohtoshi R."/>
            <person name="Moran D.A.P."/>
            <person name="Shinohara A."/>
            <person name="Yoshida Y."/>
            <person name="Fujiwara M."/>
            <person name="Mori M."/>
            <person name="Tomita M."/>
            <person name="Arakawa K."/>
        </authorList>
    </citation>
    <scope>NUCLEOTIDE SEQUENCE [LARGE SCALE GENOMIC DNA]</scope>
</reference>
<dbReference type="EMBL" id="BGPR01008619">
    <property type="protein sequence ID" value="GBN34985.1"/>
    <property type="molecule type" value="Genomic_DNA"/>
</dbReference>
<accession>A0A4Y2N6H6</accession>
<dbReference type="AlphaFoldDB" id="A0A4Y2N6H6"/>
<organism evidence="2 3">
    <name type="scientific">Araneus ventricosus</name>
    <name type="common">Orbweaver spider</name>
    <name type="synonym">Epeira ventricosa</name>
    <dbReference type="NCBI Taxonomy" id="182803"/>
    <lineage>
        <taxon>Eukaryota</taxon>
        <taxon>Metazoa</taxon>
        <taxon>Ecdysozoa</taxon>
        <taxon>Arthropoda</taxon>
        <taxon>Chelicerata</taxon>
        <taxon>Arachnida</taxon>
        <taxon>Araneae</taxon>
        <taxon>Araneomorphae</taxon>
        <taxon>Entelegynae</taxon>
        <taxon>Araneoidea</taxon>
        <taxon>Araneidae</taxon>
        <taxon>Araneus</taxon>
    </lineage>
</organism>
<keyword evidence="1" id="KW-0472">Membrane</keyword>
<comment type="caution">
    <text evidence="2">The sequence shown here is derived from an EMBL/GenBank/DDBJ whole genome shotgun (WGS) entry which is preliminary data.</text>
</comment>
<evidence type="ECO:0000256" key="1">
    <source>
        <dbReference type="SAM" id="Phobius"/>
    </source>
</evidence>
<keyword evidence="1" id="KW-1133">Transmembrane helix</keyword>
<protein>
    <submittedName>
        <fullName evidence="2">Uncharacterized protein</fullName>
    </submittedName>
</protein>
<name>A0A4Y2N6H6_ARAVE</name>
<proteinExistence type="predicted"/>
<keyword evidence="3" id="KW-1185">Reference proteome</keyword>
<evidence type="ECO:0000313" key="3">
    <source>
        <dbReference type="Proteomes" id="UP000499080"/>
    </source>
</evidence>